<evidence type="ECO:0000313" key="3">
    <source>
        <dbReference type="EMBL" id="WAR47102.1"/>
    </source>
</evidence>
<dbReference type="PANTHER" id="PTHR13947">
    <property type="entry name" value="GNAT FAMILY N-ACETYLTRANSFERASE"/>
    <property type="match status" value="1"/>
</dbReference>
<proteinExistence type="predicted"/>
<dbReference type="PANTHER" id="PTHR13947:SF37">
    <property type="entry name" value="LD18367P"/>
    <property type="match status" value="1"/>
</dbReference>
<sequence length="161" mass="18032">MDIVPFSADYQAGVIALILPIQQHEFGLPLTLQDQPDLLNIPASYQHAAGNFWLALQDARVIGSIALLDIGDGQGVVRKMFVAAPFRGSQHGVAGRLLDTLLCWCQQKHMREIYLGTTEQFKSAQRFYRKNGFIEIDKQALPARFPLMAVDSVFFAKRIEV</sequence>
<name>A0ABY7GRH5_9GAMM</name>
<organism evidence="3 4">
    <name type="scientific">Methylomonas rapida</name>
    <dbReference type="NCBI Taxonomy" id="2963939"/>
    <lineage>
        <taxon>Bacteria</taxon>
        <taxon>Pseudomonadati</taxon>
        <taxon>Pseudomonadota</taxon>
        <taxon>Gammaproteobacteria</taxon>
        <taxon>Methylococcales</taxon>
        <taxon>Methylococcaceae</taxon>
        <taxon>Methylomonas</taxon>
    </lineage>
</organism>
<dbReference type="InterPro" id="IPR050769">
    <property type="entry name" value="NAT_camello-type"/>
</dbReference>
<dbReference type="InterPro" id="IPR000182">
    <property type="entry name" value="GNAT_dom"/>
</dbReference>
<dbReference type="InterPro" id="IPR016181">
    <property type="entry name" value="Acyl_CoA_acyltransferase"/>
</dbReference>
<reference evidence="3" key="1">
    <citation type="submission" date="2022-11" db="EMBL/GenBank/DDBJ databases">
        <title>Methylomonas rapida sp. nov., Carotenoid-Producing Obligate Methanotrophs with High Growth Characteristics and Biotechnological Potential.</title>
        <authorList>
            <person name="Tikhonova E.N."/>
            <person name="Suleimanov R.Z."/>
            <person name="Miroshnikov K."/>
            <person name="Oshkin I.Y."/>
            <person name="Belova S.E."/>
            <person name="Danilova O.V."/>
            <person name="Ashikhmin A."/>
            <person name="Konopkin A."/>
            <person name="But S.Y."/>
            <person name="Khmelenina V.N."/>
            <person name="Kuznetsov N."/>
            <person name="Pimenov N.V."/>
            <person name="Dedysh S.N."/>
        </authorList>
    </citation>
    <scope>NUCLEOTIDE SEQUENCE</scope>
    <source>
        <strain evidence="3">MP1</strain>
    </source>
</reference>
<dbReference type="CDD" id="cd04301">
    <property type="entry name" value="NAT_SF"/>
    <property type="match status" value="1"/>
</dbReference>
<dbReference type="Proteomes" id="UP001162780">
    <property type="component" value="Chromosome"/>
</dbReference>
<evidence type="ECO:0000313" key="4">
    <source>
        <dbReference type="Proteomes" id="UP001162780"/>
    </source>
</evidence>
<dbReference type="Pfam" id="PF13508">
    <property type="entry name" value="Acetyltransf_7"/>
    <property type="match status" value="1"/>
</dbReference>
<accession>A0ABY7GRH5</accession>
<protein>
    <submittedName>
        <fullName evidence="3">GNAT family N-acetyltransferase</fullName>
    </submittedName>
</protein>
<keyword evidence="4" id="KW-1185">Reference proteome</keyword>
<dbReference type="SUPFAM" id="SSF55729">
    <property type="entry name" value="Acyl-CoA N-acyltransferases (Nat)"/>
    <property type="match status" value="1"/>
</dbReference>
<gene>
    <name evidence="3" type="ORF">NM686_019620</name>
</gene>
<dbReference type="PROSITE" id="PS51186">
    <property type="entry name" value="GNAT"/>
    <property type="match status" value="1"/>
</dbReference>
<dbReference type="EMBL" id="CP113517">
    <property type="protein sequence ID" value="WAR47102.1"/>
    <property type="molecule type" value="Genomic_DNA"/>
</dbReference>
<keyword evidence="1" id="KW-0808">Transferase</keyword>
<dbReference type="Gene3D" id="3.40.630.30">
    <property type="match status" value="1"/>
</dbReference>
<evidence type="ECO:0000259" key="2">
    <source>
        <dbReference type="PROSITE" id="PS51186"/>
    </source>
</evidence>
<dbReference type="RefSeq" id="WP_255190454.1">
    <property type="nucleotide sequence ID" value="NZ_CP113517.1"/>
</dbReference>
<feature type="domain" description="N-acetyltransferase" evidence="2">
    <location>
        <begin position="1"/>
        <end position="160"/>
    </location>
</feature>
<evidence type="ECO:0000256" key="1">
    <source>
        <dbReference type="ARBA" id="ARBA00022679"/>
    </source>
</evidence>